<evidence type="ECO:0000313" key="1">
    <source>
        <dbReference type="EMBL" id="MCD9639587.1"/>
    </source>
</evidence>
<reference evidence="1 2" key="1">
    <citation type="journal article" date="2021" name="BMC Genomics">
        <title>Datura genome reveals duplications of psychoactive alkaloid biosynthetic genes and high mutation rate following tissue culture.</title>
        <authorList>
            <person name="Rajewski A."/>
            <person name="Carter-House D."/>
            <person name="Stajich J."/>
            <person name="Litt A."/>
        </authorList>
    </citation>
    <scope>NUCLEOTIDE SEQUENCE [LARGE SCALE GENOMIC DNA]</scope>
    <source>
        <strain evidence="1">AR-01</strain>
    </source>
</reference>
<organism evidence="1 2">
    <name type="scientific">Datura stramonium</name>
    <name type="common">Jimsonweed</name>
    <name type="synonym">Common thornapple</name>
    <dbReference type="NCBI Taxonomy" id="4076"/>
    <lineage>
        <taxon>Eukaryota</taxon>
        <taxon>Viridiplantae</taxon>
        <taxon>Streptophyta</taxon>
        <taxon>Embryophyta</taxon>
        <taxon>Tracheophyta</taxon>
        <taxon>Spermatophyta</taxon>
        <taxon>Magnoliopsida</taxon>
        <taxon>eudicotyledons</taxon>
        <taxon>Gunneridae</taxon>
        <taxon>Pentapetalae</taxon>
        <taxon>asterids</taxon>
        <taxon>lamiids</taxon>
        <taxon>Solanales</taxon>
        <taxon>Solanaceae</taxon>
        <taxon>Solanoideae</taxon>
        <taxon>Datureae</taxon>
        <taxon>Datura</taxon>
    </lineage>
</organism>
<accession>A0ABS8UXV8</accession>
<proteinExistence type="predicted"/>
<keyword evidence="2" id="KW-1185">Reference proteome</keyword>
<comment type="caution">
    <text evidence="1">The sequence shown here is derived from an EMBL/GenBank/DDBJ whole genome shotgun (WGS) entry which is preliminary data.</text>
</comment>
<sequence>CPRRGPTDFFPEGQAVVPVLEEVEGGQLRWFGLKGRASLFDHFLRPVWMSVGKFGIHYRFLLGAAHPLSLKGRSRRSKPKGQRVIFEGYYASLFIVECK</sequence>
<protein>
    <submittedName>
        <fullName evidence="1">Uncharacterized protein</fullName>
    </submittedName>
</protein>
<feature type="non-terminal residue" evidence="1">
    <location>
        <position position="99"/>
    </location>
</feature>
<dbReference type="Proteomes" id="UP000823775">
    <property type="component" value="Unassembled WGS sequence"/>
</dbReference>
<gene>
    <name evidence="1" type="ORF">HAX54_024204</name>
</gene>
<name>A0ABS8UXV8_DATST</name>
<dbReference type="EMBL" id="JACEIK010002948">
    <property type="protein sequence ID" value="MCD9639587.1"/>
    <property type="molecule type" value="Genomic_DNA"/>
</dbReference>
<feature type="non-terminal residue" evidence="1">
    <location>
        <position position="1"/>
    </location>
</feature>
<evidence type="ECO:0000313" key="2">
    <source>
        <dbReference type="Proteomes" id="UP000823775"/>
    </source>
</evidence>